<dbReference type="PROSITE" id="PS51194">
    <property type="entry name" value="HELICASE_CTER"/>
    <property type="match status" value="1"/>
</dbReference>
<dbReference type="InterPro" id="IPR038718">
    <property type="entry name" value="SNF2-like_sf"/>
</dbReference>
<dbReference type="Proteomes" id="UP000769157">
    <property type="component" value="Unassembled WGS sequence"/>
</dbReference>
<evidence type="ECO:0000256" key="11">
    <source>
        <dbReference type="ARBA" id="ARBA00081329"/>
    </source>
</evidence>
<comment type="similarity">
    <text evidence="2">Belongs to the SNF2/RAD54 helicase family.</text>
</comment>
<dbReference type="InterPro" id="IPR044078">
    <property type="entry name" value="Mot1_ATP-bd"/>
</dbReference>
<comment type="caution">
    <text evidence="15">The sequence shown here is derived from an EMBL/GenBank/DDBJ whole genome shotgun (WGS) entry which is preliminary data.</text>
</comment>
<dbReference type="Gene3D" id="1.25.10.10">
    <property type="entry name" value="Leucine-rich Repeat Variant"/>
    <property type="match status" value="2"/>
</dbReference>
<dbReference type="InterPro" id="IPR016024">
    <property type="entry name" value="ARM-type_fold"/>
</dbReference>
<dbReference type="Pfam" id="PF12054">
    <property type="entry name" value="DUF3535"/>
    <property type="match status" value="1"/>
</dbReference>
<evidence type="ECO:0000256" key="6">
    <source>
        <dbReference type="ARBA" id="ARBA00022806"/>
    </source>
</evidence>
<dbReference type="SUPFAM" id="SSF48371">
    <property type="entry name" value="ARM repeat"/>
    <property type="match status" value="1"/>
</dbReference>
<gene>
    <name evidence="15" type="ORF">OGAPHI_000269</name>
</gene>
<dbReference type="InterPro" id="IPR014001">
    <property type="entry name" value="Helicase_ATP-bd"/>
</dbReference>
<evidence type="ECO:0000256" key="1">
    <source>
        <dbReference type="ARBA" id="ARBA00004123"/>
    </source>
</evidence>
<dbReference type="PANTHER" id="PTHR36498:SF1">
    <property type="entry name" value="TATA-BINDING PROTEIN-ASSOCIATED FACTOR 172"/>
    <property type="match status" value="1"/>
</dbReference>
<sequence>MSRLERLVVLLETGSTQFIRNTAAEQLSDLAKQHPEETQNLLSRVYPFLKSKKWETRVAASRAFGGIVSHAPVWDPNADGEVKEEEEYQTIKKEEERDLQEMVETTENCFLSFDEWNLADILQSGRVLLATSGAEFFNNSSEPASKKIKTEFTSKLGIDEISEDSTPKEQTPEFPKKEEPEAVEQTTPSKPQQSARMRAMAKRKAKYAKSGPAKSAPVDLSQSSISRRLAKDGAIADESDESNGSATPNVNITSQSNGTKLVVEQKVPDISPILQLHSKVAHLVWQFQGVYELLIKDLFNDTWEIRHGAAMGLRELVKYQATGAGRIKGRSKEENDHLNKRTLEDLCVRLITLFAMDRFGDYVSDTVIAPVRENAGQTLAALLLHLPEELVLKTFGALVQLIKQDISPSEYKMTCWEARHGGMLGLRYFVSIRTDLLFSHIELLDATIDMVLFCLNNSADDDVQSVAASTLIPIASEFVKLKLDMVFEIVNVIWRGLTDLKDDLSASIGSVMDLLAKLCSHKEVLDKMKEYAEDNDDFSFKNLIPRLFPFLRHSITNVRKSVLKTLLAFLEIKDDSVKNWIDGKACRLIFQNLLVEQNEDVLELSKTVYRTMIKQITTGNIGSLDDIFADHIEPILMLLMTPIGVARFNYSMNPNYILRPSGQTLSVNDIPLTGFNVEEIKPKYKKRKMSEDQHSNFSKLKQGDAGIPETEYDHAVNIDAPMINGDLTLVGFEVIIRTRLAAAAALGRTLACYDSVQNLESIFNKLEQFFGDAHSTPRLFACVVLEEYCQQRLENGITIDESIKSKFLPILNHALLEPEKLPSFREFVPTLRGLRTQCLQLFQIFREQGKVSSSKIPTLPVLVQGDEDAGPDAFGIELAVSTINEVYNRLLKSLTPVYKMAALQSLEDTKHRISMAIKDATASKTNRITGILASYSAATLKLAGLPKKLTPVIRSLMESIKAEESSLLQLRAASTVSSLIVELNKVGKTNASDKMVKNLCGFLCVDTSEVPEFVPNKSFTDIVLSLRKDDSTSDPAELAAAEREIVLAKIKRRGAKTTLEFLIETYGNEVFEKLAILKHIVFDPMSILSKTDVEDIAGQEAVDSLEILRALFQKMDTSLQMLVIEKLPNILDGLKSKYSVFRYSAAKCFATICAAVPSKAFQFFVENVLPLLNNALDLKDRQGAIECIYRLSIVMGPGILPYVVFLLVPVLGRMSDSNHDVRLLATTTFASIIKLIPLEAGIPDPPDMPEELLGGRDRERQFIQQMMDPTKIQPFELPVAIKATLRKYQQEGVNWLAFLNKYHLHGILCDDMGLGKTLQTICIVSSDHHMRAEEHEKSQSIESRKLASLIVCPPSLTGHWEQEFDQYAPFLKVVVYAGSPSFRASIRPQLTQADVVVTSYDVVRNDVDFVSSIDYNYCVLDEGHIIKNANTKLTQSVKRIHAEHRLILSGTPIQNNVLELWSLFDFLMPGFLGTEKMFQERFSKPIALSRSNKGPKEQEAGALALEALHKQVLPFMLRRLKEDVLSDLPPKIIQDYYCELSNLQKQLYKDFIKKQKTSVEKDLTTSTDDGQSKQHIFQALQYMRKLCNHAALVVTPKHPQYSEVMKYLKNSNMDIRDIEHSPKLMSLRNLLLECGIGNDGGQKGMISSENVISQHRALIFCQMKDMLDMVENDLLKNHMPSVTYLRLDGSTEPRKRQDVVRKFNNDPSIDVLLLTTKVGGLGLNLTGADTVIFVEHDWNPMNDLQAMDRAHRLGQKKVVNVYRLITKDTLEEKIMGLQKFKMNIASTIINQQNSGLASMDTEQLLDLFDSGHEVTKEQEKEKGGAAVSGSNKLEELDVPNEAGLTGKAGSAVNELAELWDEKQYEEEYNLDSFIKTLK</sequence>
<evidence type="ECO:0000256" key="8">
    <source>
        <dbReference type="ARBA" id="ARBA00023125"/>
    </source>
</evidence>
<evidence type="ECO:0000256" key="3">
    <source>
        <dbReference type="ARBA" id="ARBA00022737"/>
    </source>
</evidence>
<dbReference type="RefSeq" id="XP_046064742.1">
    <property type="nucleotide sequence ID" value="XM_046203607.1"/>
</dbReference>
<dbReference type="Gene3D" id="3.40.50.10810">
    <property type="entry name" value="Tandem AAA-ATPase domain"/>
    <property type="match status" value="1"/>
</dbReference>
<keyword evidence="16" id="KW-1185">Reference proteome</keyword>
<dbReference type="Gene3D" id="3.40.50.300">
    <property type="entry name" value="P-loop containing nucleotide triphosphate hydrolases"/>
    <property type="match status" value="1"/>
</dbReference>
<feature type="region of interest" description="Disordered" evidence="12">
    <location>
        <begin position="157"/>
        <end position="254"/>
    </location>
</feature>
<keyword evidence="5" id="KW-0378">Hydrolase</keyword>
<evidence type="ECO:0000259" key="13">
    <source>
        <dbReference type="PROSITE" id="PS51192"/>
    </source>
</evidence>
<evidence type="ECO:0000313" key="16">
    <source>
        <dbReference type="Proteomes" id="UP000769157"/>
    </source>
</evidence>
<dbReference type="CDD" id="cd17999">
    <property type="entry name" value="DEXHc_Mot1"/>
    <property type="match status" value="1"/>
</dbReference>
<dbReference type="InterPro" id="IPR011989">
    <property type="entry name" value="ARM-like"/>
</dbReference>
<feature type="compositionally biased region" description="Polar residues" evidence="12">
    <location>
        <begin position="184"/>
        <end position="194"/>
    </location>
</feature>
<dbReference type="SMART" id="SM00487">
    <property type="entry name" value="DEXDc"/>
    <property type="match status" value="1"/>
</dbReference>
<dbReference type="CDD" id="cd18793">
    <property type="entry name" value="SF2_C_SNF"/>
    <property type="match status" value="1"/>
</dbReference>
<keyword evidence="9" id="KW-0539">Nucleus</keyword>
<feature type="domain" description="Helicase C-terminal" evidence="14">
    <location>
        <begin position="1647"/>
        <end position="1795"/>
    </location>
</feature>
<name>A0A9P8TA66_9ASCO</name>
<keyword evidence="8" id="KW-0238">DNA-binding</keyword>
<dbReference type="Pfam" id="PF00271">
    <property type="entry name" value="Helicase_C"/>
    <property type="match status" value="1"/>
</dbReference>
<feature type="domain" description="Helicase ATP-binding" evidence="13">
    <location>
        <begin position="1297"/>
        <end position="1470"/>
    </location>
</feature>
<feature type="compositionally biased region" description="Basic and acidic residues" evidence="12">
    <location>
        <begin position="165"/>
        <end position="180"/>
    </location>
</feature>
<evidence type="ECO:0000256" key="10">
    <source>
        <dbReference type="ARBA" id="ARBA00073046"/>
    </source>
</evidence>
<dbReference type="InterPro" id="IPR044972">
    <property type="entry name" value="Mot1"/>
</dbReference>
<dbReference type="InterPro" id="IPR027417">
    <property type="entry name" value="P-loop_NTPase"/>
</dbReference>
<evidence type="ECO:0000256" key="12">
    <source>
        <dbReference type="SAM" id="MobiDB-lite"/>
    </source>
</evidence>
<reference evidence="15" key="2">
    <citation type="submission" date="2021-01" db="EMBL/GenBank/DDBJ databases">
        <authorList>
            <person name="Schikora-Tamarit M.A."/>
        </authorList>
    </citation>
    <scope>NUCLEOTIDE SEQUENCE</scope>
    <source>
        <strain evidence="15">CBS6075</strain>
    </source>
</reference>
<dbReference type="SUPFAM" id="SSF52540">
    <property type="entry name" value="P-loop containing nucleoside triphosphate hydrolases"/>
    <property type="match status" value="2"/>
</dbReference>
<evidence type="ECO:0000256" key="9">
    <source>
        <dbReference type="ARBA" id="ARBA00023242"/>
    </source>
</evidence>
<dbReference type="SMART" id="SM00490">
    <property type="entry name" value="HELICc"/>
    <property type="match status" value="1"/>
</dbReference>
<dbReference type="InterPro" id="IPR049730">
    <property type="entry name" value="SNF2/RAD54-like_C"/>
</dbReference>
<dbReference type="InterPro" id="IPR022707">
    <property type="entry name" value="Mot1_central_dom"/>
</dbReference>
<dbReference type="GeneID" id="70232237"/>
<dbReference type="FunFam" id="3.40.50.300:FF:000428">
    <property type="entry name" value="TATA-binding protein-associated factor 172"/>
    <property type="match status" value="1"/>
</dbReference>
<organism evidence="15 16">
    <name type="scientific">Ogataea philodendri</name>
    <dbReference type="NCBI Taxonomy" id="1378263"/>
    <lineage>
        <taxon>Eukaryota</taxon>
        <taxon>Fungi</taxon>
        <taxon>Dikarya</taxon>
        <taxon>Ascomycota</taxon>
        <taxon>Saccharomycotina</taxon>
        <taxon>Pichiomycetes</taxon>
        <taxon>Pichiales</taxon>
        <taxon>Pichiaceae</taxon>
        <taxon>Ogataea</taxon>
    </lineage>
</organism>
<dbReference type="PROSITE" id="PS51192">
    <property type="entry name" value="HELICASE_ATP_BIND_1"/>
    <property type="match status" value="1"/>
</dbReference>
<dbReference type="Pfam" id="PF00176">
    <property type="entry name" value="SNF2-rel_dom"/>
    <property type="match status" value="1"/>
</dbReference>
<dbReference type="GO" id="GO:0005634">
    <property type="term" value="C:nucleus"/>
    <property type="evidence" value="ECO:0007669"/>
    <property type="project" value="UniProtKB-SubCell"/>
</dbReference>
<keyword evidence="6" id="KW-0347">Helicase</keyword>
<protein>
    <recommendedName>
        <fullName evidence="10">TATA-binding protein-associated factor mot1</fullName>
    </recommendedName>
    <alternativeName>
        <fullName evidence="11">Modifier of transcription 1</fullName>
    </alternativeName>
</protein>
<dbReference type="GO" id="GO:0016887">
    <property type="term" value="F:ATP hydrolysis activity"/>
    <property type="evidence" value="ECO:0007669"/>
    <property type="project" value="InterPro"/>
</dbReference>
<dbReference type="OrthoDB" id="10252227at2759"/>
<dbReference type="GO" id="GO:0005524">
    <property type="term" value="F:ATP binding"/>
    <property type="evidence" value="ECO:0007669"/>
    <property type="project" value="UniProtKB-KW"/>
</dbReference>
<dbReference type="PANTHER" id="PTHR36498">
    <property type="entry name" value="TATA-BINDING PROTEIN-ASSOCIATED FACTOR 172"/>
    <property type="match status" value="1"/>
</dbReference>
<evidence type="ECO:0000259" key="14">
    <source>
        <dbReference type="PROSITE" id="PS51194"/>
    </source>
</evidence>
<dbReference type="InterPro" id="IPR001650">
    <property type="entry name" value="Helicase_C-like"/>
</dbReference>
<evidence type="ECO:0000256" key="4">
    <source>
        <dbReference type="ARBA" id="ARBA00022741"/>
    </source>
</evidence>
<dbReference type="FunFam" id="3.40.50.10810:FF:000009">
    <property type="entry name" value="B-TFIID TATA-box-binding protein-associated factor 1"/>
    <property type="match status" value="1"/>
</dbReference>
<dbReference type="GO" id="GO:0004386">
    <property type="term" value="F:helicase activity"/>
    <property type="evidence" value="ECO:0007669"/>
    <property type="project" value="UniProtKB-KW"/>
</dbReference>
<accession>A0A9P8TA66</accession>
<keyword evidence="3" id="KW-0677">Repeat</keyword>
<proteinExistence type="inferred from homology"/>
<feature type="compositionally biased region" description="Polar residues" evidence="12">
    <location>
        <begin position="242"/>
        <end position="254"/>
    </location>
</feature>
<dbReference type="InterPro" id="IPR000330">
    <property type="entry name" value="SNF2_N"/>
</dbReference>
<evidence type="ECO:0000256" key="7">
    <source>
        <dbReference type="ARBA" id="ARBA00022840"/>
    </source>
</evidence>
<reference evidence="15" key="1">
    <citation type="journal article" date="2021" name="Open Biol.">
        <title>Shared evolutionary footprints suggest mitochondrial oxidative damage underlies multiple complex I losses in fungi.</title>
        <authorList>
            <person name="Schikora-Tamarit M.A."/>
            <person name="Marcet-Houben M."/>
            <person name="Nosek J."/>
            <person name="Gabaldon T."/>
        </authorList>
    </citation>
    <scope>NUCLEOTIDE SEQUENCE</scope>
    <source>
        <strain evidence="15">CBS6075</strain>
    </source>
</reference>
<keyword evidence="4" id="KW-0547">Nucleotide-binding</keyword>
<dbReference type="GO" id="GO:0017025">
    <property type="term" value="F:TBP-class protein binding"/>
    <property type="evidence" value="ECO:0007669"/>
    <property type="project" value="InterPro"/>
</dbReference>
<keyword evidence="7" id="KW-0067">ATP-binding</keyword>
<dbReference type="GO" id="GO:0003677">
    <property type="term" value="F:DNA binding"/>
    <property type="evidence" value="ECO:0007669"/>
    <property type="project" value="UniProtKB-KW"/>
</dbReference>
<comment type="subcellular location">
    <subcellularLocation>
        <location evidence="1">Nucleus</location>
    </subcellularLocation>
</comment>
<evidence type="ECO:0000313" key="15">
    <source>
        <dbReference type="EMBL" id="KAH3671566.1"/>
    </source>
</evidence>
<evidence type="ECO:0000256" key="5">
    <source>
        <dbReference type="ARBA" id="ARBA00022801"/>
    </source>
</evidence>
<dbReference type="EMBL" id="JAEUBE010000055">
    <property type="protein sequence ID" value="KAH3671566.1"/>
    <property type="molecule type" value="Genomic_DNA"/>
</dbReference>
<evidence type="ECO:0000256" key="2">
    <source>
        <dbReference type="ARBA" id="ARBA00007025"/>
    </source>
</evidence>